<reference evidence="2 3" key="1">
    <citation type="submission" date="2018-11" db="EMBL/GenBank/DDBJ databases">
        <authorList>
            <person name="Ye M.-Q."/>
            <person name="Du Z.-J."/>
        </authorList>
    </citation>
    <scope>NUCLEOTIDE SEQUENCE [LARGE SCALE GENOMIC DNA]</scope>
    <source>
        <strain evidence="2 3">U0105</strain>
    </source>
</reference>
<proteinExistence type="predicted"/>
<gene>
    <name evidence="2" type="ORF">DRW07_18010</name>
</gene>
<organism evidence="2 3">
    <name type="scientific">Alteromonas sediminis</name>
    <dbReference type="NCBI Taxonomy" id="2259342"/>
    <lineage>
        <taxon>Bacteria</taxon>
        <taxon>Pseudomonadati</taxon>
        <taxon>Pseudomonadota</taxon>
        <taxon>Gammaproteobacteria</taxon>
        <taxon>Alteromonadales</taxon>
        <taxon>Alteromonadaceae</taxon>
        <taxon>Alteromonas/Salinimonas group</taxon>
        <taxon>Alteromonas</taxon>
    </lineage>
</organism>
<comment type="caution">
    <text evidence="2">The sequence shown here is derived from an EMBL/GenBank/DDBJ whole genome shotgun (WGS) entry which is preliminary data.</text>
</comment>
<evidence type="ECO:0000313" key="3">
    <source>
        <dbReference type="Proteomes" id="UP000275281"/>
    </source>
</evidence>
<keyword evidence="1" id="KW-0812">Transmembrane</keyword>
<dbReference type="AlphaFoldDB" id="A0A3N5Y446"/>
<dbReference type="RefSeq" id="WP_124029341.1">
    <property type="nucleotide sequence ID" value="NZ_JBHRSN010000012.1"/>
</dbReference>
<accession>A0A3N5Y446</accession>
<feature type="transmembrane region" description="Helical" evidence="1">
    <location>
        <begin position="6"/>
        <end position="26"/>
    </location>
</feature>
<protein>
    <submittedName>
        <fullName evidence="2">Uncharacterized protein</fullName>
    </submittedName>
</protein>
<feature type="transmembrane region" description="Helical" evidence="1">
    <location>
        <begin position="33"/>
        <end position="60"/>
    </location>
</feature>
<evidence type="ECO:0000256" key="1">
    <source>
        <dbReference type="SAM" id="Phobius"/>
    </source>
</evidence>
<sequence>MSGQGSGGNVIAAVCNIFIVGLGQLVQGRFMAAILFFIVTYSLYALAATGAVLIVTWIFWPVAAIFHLWSIINAARYKGSD</sequence>
<keyword evidence="1" id="KW-1133">Transmembrane helix</keyword>
<keyword evidence="3" id="KW-1185">Reference proteome</keyword>
<dbReference type="EMBL" id="RPOK01000007">
    <property type="protein sequence ID" value="RPJ64819.1"/>
    <property type="molecule type" value="Genomic_DNA"/>
</dbReference>
<dbReference type="Proteomes" id="UP000275281">
    <property type="component" value="Unassembled WGS sequence"/>
</dbReference>
<evidence type="ECO:0000313" key="2">
    <source>
        <dbReference type="EMBL" id="RPJ64819.1"/>
    </source>
</evidence>
<dbReference type="OrthoDB" id="964739at2"/>
<name>A0A3N5Y446_9ALTE</name>
<keyword evidence="1" id="KW-0472">Membrane</keyword>